<feature type="compositionally biased region" description="Polar residues" evidence="4">
    <location>
        <begin position="112"/>
        <end position="123"/>
    </location>
</feature>
<dbReference type="Proteomes" id="UP001549691">
    <property type="component" value="Unassembled WGS sequence"/>
</dbReference>
<feature type="compositionally biased region" description="Low complexity" evidence="4">
    <location>
        <begin position="69"/>
        <end position="88"/>
    </location>
</feature>
<dbReference type="InterPro" id="IPR021136">
    <property type="entry name" value="Flagellar_hook_control-like_C"/>
</dbReference>
<evidence type="ECO:0000256" key="4">
    <source>
        <dbReference type="SAM" id="MobiDB-lite"/>
    </source>
</evidence>
<comment type="caution">
    <text evidence="6">The sequence shown here is derived from an EMBL/GenBank/DDBJ whole genome shotgun (WGS) entry which is preliminary data.</text>
</comment>
<accession>A0ABV2TNA3</accession>
<name>A0ABV2TNA3_9RHOO</name>
<dbReference type="PANTHER" id="PTHR37533:SF2">
    <property type="entry name" value="FLAGELLAR HOOK-LENGTH CONTROL PROTEIN"/>
    <property type="match status" value="1"/>
</dbReference>
<dbReference type="EMBL" id="JBEWZI010000016">
    <property type="protein sequence ID" value="MET7015413.1"/>
    <property type="molecule type" value="Genomic_DNA"/>
</dbReference>
<keyword evidence="6" id="KW-0966">Cell projection</keyword>
<feature type="region of interest" description="Disordered" evidence="4">
    <location>
        <begin position="355"/>
        <end position="407"/>
    </location>
</feature>
<feature type="compositionally biased region" description="Low complexity" evidence="4">
    <location>
        <begin position="13"/>
        <end position="30"/>
    </location>
</feature>
<feature type="domain" description="Flagellar hook-length control protein-like C-terminal" evidence="5">
    <location>
        <begin position="280"/>
        <end position="362"/>
    </location>
</feature>
<dbReference type="PRINTS" id="PR01007">
    <property type="entry name" value="FLGHOOKFLIK"/>
</dbReference>
<evidence type="ECO:0000313" key="7">
    <source>
        <dbReference type="Proteomes" id="UP001549691"/>
    </source>
</evidence>
<comment type="function">
    <text evidence="1">Controls the length of the flagellar hook.</text>
</comment>
<gene>
    <name evidence="6" type="ORF">ABXR19_14580</name>
</gene>
<keyword evidence="3" id="KW-1005">Bacterial flagellum biogenesis</keyword>
<evidence type="ECO:0000256" key="3">
    <source>
        <dbReference type="ARBA" id="ARBA00022795"/>
    </source>
</evidence>
<evidence type="ECO:0000256" key="1">
    <source>
        <dbReference type="ARBA" id="ARBA00003944"/>
    </source>
</evidence>
<dbReference type="Pfam" id="PF02120">
    <property type="entry name" value="Flg_hook"/>
    <property type="match status" value="1"/>
</dbReference>
<dbReference type="RefSeq" id="WP_354601872.1">
    <property type="nucleotide sequence ID" value="NZ_JBEWZI010000016.1"/>
</dbReference>
<comment type="similarity">
    <text evidence="2">Belongs to the FliK family.</text>
</comment>
<evidence type="ECO:0000256" key="2">
    <source>
        <dbReference type="ARBA" id="ARBA00009149"/>
    </source>
</evidence>
<feature type="region of interest" description="Disordered" evidence="4">
    <location>
        <begin position="152"/>
        <end position="196"/>
    </location>
</feature>
<keyword evidence="6" id="KW-0282">Flagellum</keyword>
<feature type="region of interest" description="Disordered" evidence="4">
    <location>
        <begin position="1"/>
        <end position="88"/>
    </location>
</feature>
<dbReference type="Gene3D" id="3.30.750.140">
    <property type="match status" value="1"/>
</dbReference>
<dbReference type="PANTHER" id="PTHR37533">
    <property type="entry name" value="FLAGELLAR HOOK-LENGTH CONTROL PROTEIN"/>
    <property type="match status" value="1"/>
</dbReference>
<dbReference type="InterPro" id="IPR001635">
    <property type="entry name" value="Flag_hook_Flik"/>
</dbReference>
<feature type="compositionally biased region" description="Low complexity" evidence="4">
    <location>
        <begin position="229"/>
        <end position="239"/>
    </location>
</feature>
<protein>
    <submittedName>
        <fullName evidence="6">Flagellar hook-length control protein FliK</fullName>
    </submittedName>
</protein>
<feature type="region of interest" description="Disordered" evidence="4">
    <location>
        <begin position="107"/>
        <end position="131"/>
    </location>
</feature>
<dbReference type="CDD" id="cd17470">
    <property type="entry name" value="T3SS_Flik_C"/>
    <property type="match status" value="1"/>
</dbReference>
<keyword evidence="7" id="KW-1185">Reference proteome</keyword>
<proteinExistence type="inferred from homology"/>
<feature type="compositionally biased region" description="Low complexity" evidence="4">
    <location>
        <begin position="152"/>
        <end position="167"/>
    </location>
</feature>
<evidence type="ECO:0000259" key="5">
    <source>
        <dbReference type="Pfam" id="PF02120"/>
    </source>
</evidence>
<dbReference type="InterPro" id="IPR038610">
    <property type="entry name" value="FliK-like_C_sf"/>
</dbReference>
<feature type="region of interest" description="Disordered" evidence="4">
    <location>
        <begin position="224"/>
        <end position="261"/>
    </location>
</feature>
<feature type="compositionally biased region" description="Polar residues" evidence="4">
    <location>
        <begin position="355"/>
        <end position="367"/>
    </location>
</feature>
<dbReference type="InterPro" id="IPR052563">
    <property type="entry name" value="FliK"/>
</dbReference>
<reference evidence="6 7" key="1">
    <citation type="submission" date="2024-07" db="EMBL/GenBank/DDBJ databases">
        <title>Uliginosibacterium flavum JJ3220;KACC:17644.</title>
        <authorList>
            <person name="Kim M.K."/>
        </authorList>
    </citation>
    <scope>NUCLEOTIDE SEQUENCE [LARGE SCALE GENOMIC DNA]</scope>
    <source>
        <strain evidence="6 7">KACC:17644</strain>
    </source>
</reference>
<organism evidence="6 7">
    <name type="scientific">Uliginosibacterium flavum</name>
    <dbReference type="NCBI Taxonomy" id="1396831"/>
    <lineage>
        <taxon>Bacteria</taxon>
        <taxon>Pseudomonadati</taxon>
        <taxon>Pseudomonadota</taxon>
        <taxon>Betaproteobacteria</taxon>
        <taxon>Rhodocyclales</taxon>
        <taxon>Zoogloeaceae</taxon>
        <taxon>Uliginosibacterium</taxon>
    </lineage>
</organism>
<keyword evidence="6" id="KW-0969">Cilium</keyword>
<evidence type="ECO:0000313" key="6">
    <source>
        <dbReference type="EMBL" id="MET7015413.1"/>
    </source>
</evidence>
<feature type="compositionally biased region" description="Low complexity" evidence="4">
    <location>
        <begin position="370"/>
        <end position="379"/>
    </location>
</feature>
<sequence>MATVNTPALAAIAPVAPRNPAAQNAPQQAEQDGKPTFAQVLKSRSQTPEASKPGAKTDGPRDKADTRNAAQAADETDAATAAALATQANNTAPTDPALLLVAAGLNPAPVAPSTSSPGSNDTGTALGAETDASRDTSLFATSTAAFAAQAASLAGKANNSADNASKNQAGLASSGILPGEADGKPLSSQGDADSEIRSETLKASADPLADKLAAGSQTEKSSSFATELANASQNQASSSGTLATHGVLSGPQAGRSGEALPQHEISTPVATRGWAEEVGQKVSWIASRDNGRAEIVLTPPSMGRVEISISMNGDQASATFITASPAAREALQDAMPRLREVLAQSGIQLGQANVNEGSTQQQAQNDNSGRRSAASRFASPAELSQVPVGSTSGSWTGRGSGAIDTFA</sequence>